<feature type="transmembrane region" description="Helical" evidence="1">
    <location>
        <begin position="116"/>
        <end position="134"/>
    </location>
</feature>
<name>A0A0K6I341_9HYPH</name>
<feature type="transmembrane region" description="Helical" evidence="1">
    <location>
        <begin position="21"/>
        <end position="42"/>
    </location>
</feature>
<gene>
    <name evidence="2" type="ORF">Ga0061067_107155</name>
</gene>
<feature type="transmembrane region" description="Helical" evidence="1">
    <location>
        <begin position="157"/>
        <end position="180"/>
    </location>
</feature>
<proteinExistence type="predicted"/>
<reference evidence="3" key="1">
    <citation type="submission" date="2015-08" db="EMBL/GenBank/DDBJ databases">
        <authorList>
            <person name="Varghese N."/>
        </authorList>
    </citation>
    <scope>NUCLEOTIDE SEQUENCE [LARGE SCALE GENOMIC DNA]</scope>
    <source>
        <strain evidence="3">DSM 23407</strain>
    </source>
</reference>
<accession>A0A0K6I341</accession>
<protein>
    <submittedName>
        <fullName evidence="2">DoxX</fullName>
    </submittedName>
</protein>
<dbReference type="OrthoDB" id="121744at2"/>
<evidence type="ECO:0000313" key="2">
    <source>
        <dbReference type="EMBL" id="CUA97478.1"/>
    </source>
</evidence>
<keyword evidence="1" id="KW-0472">Membrane</keyword>
<dbReference type="Proteomes" id="UP000183900">
    <property type="component" value="Unassembled WGS sequence"/>
</dbReference>
<evidence type="ECO:0000256" key="1">
    <source>
        <dbReference type="SAM" id="Phobius"/>
    </source>
</evidence>
<feature type="transmembrane region" description="Helical" evidence="1">
    <location>
        <begin position="85"/>
        <end position="109"/>
    </location>
</feature>
<keyword evidence="3" id="KW-1185">Reference proteome</keyword>
<keyword evidence="1" id="KW-1133">Transmembrane helix</keyword>
<dbReference type="RefSeq" id="WP_055456016.1">
    <property type="nucleotide sequence ID" value="NZ_CYHE01000007.1"/>
</dbReference>
<sequence length="191" mass="21236">MFDFFIRLYNGFFAGLERASHGWLIGLAARFVFASVLLFYFWNSALTKIGPGLLGFLHPSDGAFAQILPSMMEAVSYDTTKLAFFPYHVIVIAGTWAEFILPALITIGLFTRAASLGMIGFIAVMSYVDVYQLGADATAIGAMFDGNPSSMIADQRLLWGFLLLVLTIYGPGRFSVDWVLRRALARRARYY</sequence>
<evidence type="ECO:0000313" key="3">
    <source>
        <dbReference type="Proteomes" id="UP000183900"/>
    </source>
</evidence>
<keyword evidence="1" id="KW-0812">Transmembrane</keyword>
<dbReference type="EMBL" id="CYHE01000007">
    <property type="protein sequence ID" value="CUA97478.1"/>
    <property type="molecule type" value="Genomic_DNA"/>
</dbReference>
<dbReference type="AlphaFoldDB" id="A0A0K6I341"/>
<organism evidence="2 3">
    <name type="scientific">Pannonibacter indicus</name>
    <dbReference type="NCBI Taxonomy" id="466044"/>
    <lineage>
        <taxon>Bacteria</taxon>
        <taxon>Pseudomonadati</taxon>
        <taxon>Pseudomonadota</taxon>
        <taxon>Alphaproteobacteria</taxon>
        <taxon>Hyphomicrobiales</taxon>
        <taxon>Stappiaceae</taxon>
        <taxon>Pannonibacter</taxon>
    </lineage>
</organism>